<dbReference type="PANTHER" id="PTHR46972">
    <property type="entry name" value="MONOOXYGENASE ASQM-RELATED"/>
    <property type="match status" value="1"/>
</dbReference>
<dbReference type="AlphaFoldDB" id="A0A8T9BXK7"/>
<dbReference type="InterPro" id="IPR002938">
    <property type="entry name" value="FAD-bd"/>
</dbReference>
<dbReference type="Proteomes" id="UP000469558">
    <property type="component" value="Unassembled WGS sequence"/>
</dbReference>
<dbReference type="GO" id="GO:0004497">
    <property type="term" value="F:monooxygenase activity"/>
    <property type="evidence" value="ECO:0007669"/>
    <property type="project" value="UniProtKB-KW"/>
</dbReference>
<dbReference type="PANTHER" id="PTHR46972:SF1">
    <property type="entry name" value="FAD DEPENDENT OXIDOREDUCTASE DOMAIN-CONTAINING PROTEIN"/>
    <property type="match status" value="1"/>
</dbReference>
<accession>A0A8T9BXK7</accession>
<gene>
    <name evidence="6" type="primary">asqM_0</name>
    <name evidence="6" type="ORF">LSUE1_G004831</name>
</gene>
<dbReference type="EMBL" id="QGMK01001371">
    <property type="protein sequence ID" value="TVY68929.1"/>
    <property type="molecule type" value="Genomic_DNA"/>
</dbReference>
<keyword evidence="1" id="KW-0285">Flavoprotein</keyword>
<organism evidence="6 7">
    <name type="scientific">Lachnellula suecica</name>
    <dbReference type="NCBI Taxonomy" id="602035"/>
    <lineage>
        <taxon>Eukaryota</taxon>
        <taxon>Fungi</taxon>
        <taxon>Dikarya</taxon>
        <taxon>Ascomycota</taxon>
        <taxon>Pezizomycotina</taxon>
        <taxon>Leotiomycetes</taxon>
        <taxon>Helotiales</taxon>
        <taxon>Lachnaceae</taxon>
        <taxon>Lachnellula</taxon>
    </lineage>
</organism>
<protein>
    <submittedName>
        <fullName evidence="6">Monooxygenase asqM</fullName>
    </submittedName>
</protein>
<evidence type="ECO:0000256" key="3">
    <source>
        <dbReference type="ARBA" id="ARBA00023002"/>
    </source>
</evidence>
<dbReference type="Pfam" id="PF01494">
    <property type="entry name" value="FAD_binding_3"/>
    <property type="match status" value="2"/>
</dbReference>
<evidence type="ECO:0000313" key="7">
    <source>
        <dbReference type="Proteomes" id="UP000469558"/>
    </source>
</evidence>
<comment type="caution">
    <text evidence="6">The sequence shown here is derived from an EMBL/GenBank/DDBJ whole genome shotgun (WGS) entry which is preliminary data.</text>
</comment>
<evidence type="ECO:0000256" key="2">
    <source>
        <dbReference type="ARBA" id="ARBA00022827"/>
    </source>
</evidence>
<keyword evidence="2" id="KW-0274">FAD</keyword>
<dbReference type="PRINTS" id="PR00420">
    <property type="entry name" value="RNGMNOXGNASE"/>
</dbReference>
<dbReference type="OrthoDB" id="655030at2759"/>
<keyword evidence="4 6" id="KW-0503">Monooxygenase</keyword>
<keyword evidence="3" id="KW-0560">Oxidoreductase</keyword>
<name>A0A8T9BXK7_9HELO</name>
<sequence length="386" mass="42915">MYSVNYHTIMVADIAIVGGGPSGLALAGILEKAGFSYIVYERSARDHPPRGGCLDLHEGSGQLAMQEAGCYEKFKEYGRDGDFTIHQLWTDQGENIAKWGEGEDQPELDREEIKQALLTTIPKEKILWSKTCSSSKRDESGNVVLSFEDGTTATGFKLVVGADGAFSQIRHLVTPTKPEYAGMAFWTGEIHESNPFYPTVEKMARKGPMVVIGRSTMIWNQRQGDGHYRLDLGFERPEDFTETSKVDLSDPEAVKKLMLSDEFFGGHAEEIKAIIEAIDSPFHPWPMYNMPPASLNWKPAKTVALIGDAAHVTTPFVGEGVNLAMKDSIVLVHKLKEFGISQEAIAEYEKDMFPRAREIIERSIASGKLYFSWDALRAVKEANVPF</sequence>
<reference evidence="6 7" key="1">
    <citation type="submission" date="2018-05" db="EMBL/GenBank/DDBJ databases">
        <title>Genome sequencing and assembly of the regulated plant pathogen Lachnellula willkommii and related sister species for the development of diagnostic species identification markers.</title>
        <authorList>
            <person name="Giroux E."/>
            <person name="Bilodeau G."/>
        </authorList>
    </citation>
    <scope>NUCLEOTIDE SEQUENCE [LARGE SCALE GENOMIC DNA]</scope>
    <source>
        <strain evidence="6 7">CBS 268.59</strain>
    </source>
</reference>
<dbReference type="SUPFAM" id="SSF51905">
    <property type="entry name" value="FAD/NAD(P)-binding domain"/>
    <property type="match status" value="1"/>
</dbReference>
<keyword evidence="7" id="KW-1185">Reference proteome</keyword>
<feature type="domain" description="FAD-binding" evidence="5">
    <location>
        <begin position="303"/>
        <end position="363"/>
    </location>
</feature>
<dbReference type="Gene3D" id="3.50.50.60">
    <property type="entry name" value="FAD/NAD(P)-binding domain"/>
    <property type="match status" value="1"/>
</dbReference>
<dbReference type="GO" id="GO:0071949">
    <property type="term" value="F:FAD binding"/>
    <property type="evidence" value="ECO:0007669"/>
    <property type="project" value="InterPro"/>
</dbReference>
<evidence type="ECO:0000313" key="6">
    <source>
        <dbReference type="EMBL" id="TVY68929.1"/>
    </source>
</evidence>
<feature type="domain" description="FAD-binding" evidence="5">
    <location>
        <begin position="13"/>
        <end position="174"/>
    </location>
</feature>
<proteinExistence type="predicted"/>
<evidence type="ECO:0000259" key="5">
    <source>
        <dbReference type="Pfam" id="PF01494"/>
    </source>
</evidence>
<evidence type="ECO:0000256" key="1">
    <source>
        <dbReference type="ARBA" id="ARBA00022630"/>
    </source>
</evidence>
<evidence type="ECO:0000256" key="4">
    <source>
        <dbReference type="ARBA" id="ARBA00023033"/>
    </source>
</evidence>
<dbReference type="InterPro" id="IPR036188">
    <property type="entry name" value="FAD/NAD-bd_sf"/>
</dbReference>